<dbReference type="InterPro" id="IPR045564">
    <property type="entry name" value="DUF5910"/>
</dbReference>
<dbReference type="OrthoDB" id="4540223at2759"/>
<reference evidence="2" key="1">
    <citation type="journal article" date="2020" name="Stud. Mycol.">
        <title>101 Dothideomycetes genomes: a test case for predicting lifestyles and emergence of pathogens.</title>
        <authorList>
            <person name="Haridas S."/>
            <person name="Albert R."/>
            <person name="Binder M."/>
            <person name="Bloem J."/>
            <person name="Labutti K."/>
            <person name="Salamov A."/>
            <person name="Andreopoulos B."/>
            <person name="Baker S."/>
            <person name="Barry K."/>
            <person name="Bills G."/>
            <person name="Bluhm B."/>
            <person name="Cannon C."/>
            <person name="Castanera R."/>
            <person name="Culley D."/>
            <person name="Daum C."/>
            <person name="Ezra D."/>
            <person name="Gonzalez J."/>
            <person name="Henrissat B."/>
            <person name="Kuo A."/>
            <person name="Liang C."/>
            <person name="Lipzen A."/>
            <person name="Lutzoni F."/>
            <person name="Magnuson J."/>
            <person name="Mondo S."/>
            <person name="Nolan M."/>
            <person name="Ohm R."/>
            <person name="Pangilinan J."/>
            <person name="Park H.-J."/>
            <person name="Ramirez L."/>
            <person name="Alfaro M."/>
            <person name="Sun H."/>
            <person name="Tritt A."/>
            <person name="Yoshinaga Y."/>
            <person name="Zwiers L.-H."/>
            <person name="Turgeon B."/>
            <person name="Goodwin S."/>
            <person name="Spatafora J."/>
            <person name="Crous P."/>
            <person name="Grigoriev I."/>
        </authorList>
    </citation>
    <scope>NUCLEOTIDE SEQUENCE</scope>
    <source>
        <strain evidence="2">Tuck. ex Michener</strain>
    </source>
</reference>
<dbReference type="EMBL" id="ML991848">
    <property type="protein sequence ID" value="KAF2230042.1"/>
    <property type="molecule type" value="Genomic_DNA"/>
</dbReference>
<keyword evidence="3" id="KW-1185">Reference proteome</keyword>
<gene>
    <name evidence="2" type="ORF">EV356DRAFT_580315</name>
</gene>
<protein>
    <recommendedName>
        <fullName evidence="4">Lytic polysaccharide monooxygenase</fullName>
    </recommendedName>
</protein>
<feature type="chain" id="PRO_5025385737" description="Lytic polysaccharide monooxygenase" evidence="1">
    <location>
        <begin position="21"/>
        <end position="204"/>
    </location>
</feature>
<dbReference type="AlphaFoldDB" id="A0A6A6GW61"/>
<evidence type="ECO:0008006" key="4">
    <source>
        <dbReference type="Google" id="ProtNLM"/>
    </source>
</evidence>
<evidence type="ECO:0000256" key="1">
    <source>
        <dbReference type="SAM" id="SignalP"/>
    </source>
</evidence>
<feature type="signal peptide" evidence="1">
    <location>
        <begin position="1"/>
        <end position="20"/>
    </location>
</feature>
<organism evidence="2 3">
    <name type="scientific">Viridothelium virens</name>
    <name type="common">Speckled blister lichen</name>
    <name type="synonym">Trypethelium virens</name>
    <dbReference type="NCBI Taxonomy" id="1048519"/>
    <lineage>
        <taxon>Eukaryota</taxon>
        <taxon>Fungi</taxon>
        <taxon>Dikarya</taxon>
        <taxon>Ascomycota</taxon>
        <taxon>Pezizomycotina</taxon>
        <taxon>Dothideomycetes</taxon>
        <taxon>Dothideomycetes incertae sedis</taxon>
        <taxon>Trypetheliales</taxon>
        <taxon>Trypetheliaceae</taxon>
        <taxon>Viridothelium</taxon>
    </lineage>
</organism>
<accession>A0A6A6GW61</accession>
<dbReference type="Proteomes" id="UP000800092">
    <property type="component" value="Unassembled WGS sequence"/>
</dbReference>
<dbReference type="Pfam" id="PF19287">
    <property type="entry name" value="DUF5910"/>
    <property type="match status" value="1"/>
</dbReference>
<evidence type="ECO:0000313" key="2">
    <source>
        <dbReference type="EMBL" id="KAF2230042.1"/>
    </source>
</evidence>
<evidence type="ECO:0000313" key="3">
    <source>
        <dbReference type="Proteomes" id="UP000800092"/>
    </source>
</evidence>
<proteinExistence type="predicted"/>
<sequence length="204" mass="22007">MVSNARIWTALVLLIPIAASSLIKRGPSVIIGYRSVNPDAVQSYQKAGNTLTYKKGSSSDQLGPGVYISPVLGDWVMGSWECAILADSDAWNKINKAWVPEIADDGCTPLWWSNGAPNRNAYLKQTGGSGFTTDNTVLLSKIDITGQQKLQLMIPAALIGGSGGLKLQVQCVEKTNQEGLNQIGVYGNADWYSWSDVKGTPQRF</sequence>
<keyword evidence="1" id="KW-0732">Signal</keyword>
<name>A0A6A6GW61_VIRVR</name>